<dbReference type="Gene3D" id="2.60.120.1440">
    <property type="match status" value="1"/>
</dbReference>
<name>A0A2D2CWI0_METT3</name>
<dbReference type="InterPro" id="IPR006860">
    <property type="entry name" value="FecR"/>
</dbReference>
<evidence type="ECO:0000259" key="3">
    <source>
        <dbReference type="Pfam" id="PF16220"/>
    </source>
</evidence>
<dbReference type="AlphaFoldDB" id="A0A2D2CWI0"/>
<dbReference type="EMBL" id="CP023737">
    <property type="protein sequence ID" value="ATQ67087.1"/>
    <property type="molecule type" value="Genomic_DNA"/>
</dbReference>
<dbReference type="PANTHER" id="PTHR30273:SF2">
    <property type="entry name" value="PROTEIN FECR"/>
    <property type="match status" value="1"/>
</dbReference>
<dbReference type="GO" id="GO:0016989">
    <property type="term" value="F:sigma factor antagonist activity"/>
    <property type="evidence" value="ECO:0007669"/>
    <property type="project" value="TreeGrafter"/>
</dbReference>
<dbReference type="Proteomes" id="UP000230709">
    <property type="component" value="Chromosome"/>
</dbReference>
<proteinExistence type="predicted"/>
<dbReference type="Pfam" id="PF16220">
    <property type="entry name" value="DUF4880"/>
    <property type="match status" value="1"/>
</dbReference>
<keyword evidence="1" id="KW-0472">Membrane</keyword>
<feature type="domain" description="FecR protein" evidence="2">
    <location>
        <begin position="105"/>
        <end position="196"/>
    </location>
</feature>
<keyword evidence="1" id="KW-1133">Transmembrane helix</keyword>
<dbReference type="STRING" id="595536.GCA_000178815_04424"/>
<gene>
    <name evidence="4" type="ORF">CQW49_03680</name>
</gene>
<reference evidence="5" key="1">
    <citation type="submission" date="2017-10" db="EMBL/GenBank/DDBJ databases">
        <title>Completed PacBio SMRT sequence of Methylosinus trichosporium OB3b reveals presence of a third large plasmid.</title>
        <authorList>
            <person name="Charles T.C."/>
            <person name="Lynch M.D.J."/>
            <person name="Heil J.R."/>
            <person name="Cheng J."/>
        </authorList>
    </citation>
    <scope>NUCLEOTIDE SEQUENCE [LARGE SCALE GENOMIC DNA]</scope>
    <source>
        <strain evidence="5">OB3b</strain>
    </source>
</reference>
<dbReference type="InterPro" id="IPR032623">
    <property type="entry name" value="FecR_N"/>
</dbReference>
<sequence>MNEDDEKNDEPDAHDAATAWWVRRDAAPLSREEERAFAAWLAADAANASAYDEIVALCGEVRALRPRAAASRAPRRRRIVAAAALAASLAGVAAFDQLALVLRADARTGVGETRVIRLDDGSRVTLAGRSAVAFHYSERRRALTLLEGEAFFEAAPDAARPFVVSAAGASVTALGTAFDVALGAAGAQVSVAEHAVSVESGGRAVRVEEGRQTAFAEGAPASAPSPTPVDDLTAWRRGRLIFVDRPLGEVVDILARYHRGYVVIAGDALRRLRVTGVFDAKDPIGALRAIEASLDLDAVHLTDYLVLLRR</sequence>
<dbReference type="PANTHER" id="PTHR30273">
    <property type="entry name" value="PERIPLASMIC SIGNAL SENSOR AND SIGMA FACTOR ACTIVATOR FECR-RELATED"/>
    <property type="match status" value="1"/>
</dbReference>
<keyword evidence="5" id="KW-1185">Reference proteome</keyword>
<evidence type="ECO:0000313" key="5">
    <source>
        <dbReference type="Proteomes" id="UP000230709"/>
    </source>
</evidence>
<evidence type="ECO:0000259" key="2">
    <source>
        <dbReference type="Pfam" id="PF04773"/>
    </source>
</evidence>
<protein>
    <recommendedName>
        <fullName evidence="6">Iron dicitrate transport regulator FecR</fullName>
    </recommendedName>
</protein>
<dbReference type="PIRSF" id="PIRSF018266">
    <property type="entry name" value="FecR"/>
    <property type="match status" value="1"/>
</dbReference>
<evidence type="ECO:0008006" key="6">
    <source>
        <dbReference type="Google" id="ProtNLM"/>
    </source>
</evidence>
<evidence type="ECO:0000256" key="1">
    <source>
        <dbReference type="SAM" id="Phobius"/>
    </source>
</evidence>
<feature type="transmembrane region" description="Helical" evidence="1">
    <location>
        <begin position="79"/>
        <end position="102"/>
    </location>
</feature>
<dbReference type="InterPro" id="IPR012373">
    <property type="entry name" value="Ferrdict_sens_TM"/>
</dbReference>
<dbReference type="Gene3D" id="3.55.50.30">
    <property type="match status" value="1"/>
</dbReference>
<keyword evidence="1" id="KW-0812">Transmembrane</keyword>
<organism evidence="4 5">
    <name type="scientific">Methylosinus trichosporium (strain ATCC 35070 / NCIMB 11131 / UNIQEM 75 / OB3b)</name>
    <dbReference type="NCBI Taxonomy" id="595536"/>
    <lineage>
        <taxon>Bacteria</taxon>
        <taxon>Pseudomonadati</taxon>
        <taxon>Pseudomonadota</taxon>
        <taxon>Alphaproteobacteria</taxon>
        <taxon>Hyphomicrobiales</taxon>
        <taxon>Methylocystaceae</taxon>
        <taxon>Methylosinus</taxon>
    </lineage>
</organism>
<dbReference type="RefSeq" id="WP_024750016.1">
    <property type="nucleotide sequence ID" value="NZ_ADVE02000001.1"/>
</dbReference>
<evidence type="ECO:0000313" key="4">
    <source>
        <dbReference type="EMBL" id="ATQ67087.1"/>
    </source>
</evidence>
<dbReference type="Pfam" id="PF04773">
    <property type="entry name" value="FecR"/>
    <property type="match status" value="1"/>
</dbReference>
<accession>A0A2D2CWI0</accession>
<feature type="domain" description="FecR N-terminal" evidence="3">
    <location>
        <begin position="15"/>
        <end position="56"/>
    </location>
</feature>
<dbReference type="KEGG" id="mtw:CQW49_03680"/>